<dbReference type="EMBL" id="JARBHB010000009">
    <property type="protein sequence ID" value="KAJ8876191.1"/>
    <property type="molecule type" value="Genomic_DNA"/>
</dbReference>
<protein>
    <submittedName>
        <fullName evidence="2">Uncharacterized protein</fullName>
    </submittedName>
</protein>
<dbReference type="Gene3D" id="3.30.420.10">
    <property type="entry name" value="Ribonuclease H-like superfamily/Ribonuclease H"/>
    <property type="match status" value="1"/>
</dbReference>
<comment type="caution">
    <text evidence="2">The sequence shown here is derived from an EMBL/GenBank/DDBJ whole genome shotgun (WGS) entry which is preliminary data.</text>
</comment>
<organism evidence="2 3">
    <name type="scientific">Dryococelus australis</name>
    <dbReference type="NCBI Taxonomy" id="614101"/>
    <lineage>
        <taxon>Eukaryota</taxon>
        <taxon>Metazoa</taxon>
        <taxon>Ecdysozoa</taxon>
        <taxon>Arthropoda</taxon>
        <taxon>Hexapoda</taxon>
        <taxon>Insecta</taxon>
        <taxon>Pterygota</taxon>
        <taxon>Neoptera</taxon>
        <taxon>Polyneoptera</taxon>
        <taxon>Phasmatodea</taxon>
        <taxon>Verophasmatodea</taxon>
        <taxon>Anareolatae</taxon>
        <taxon>Phasmatidae</taxon>
        <taxon>Eurycanthinae</taxon>
        <taxon>Dryococelus</taxon>
    </lineage>
</organism>
<proteinExistence type="predicted"/>
<keyword evidence="3" id="KW-1185">Reference proteome</keyword>
<dbReference type="Proteomes" id="UP001159363">
    <property type="component" value="Chromosome 8"/>
</dbReference>
<evidence type="ECO:0000313" key="3">
    <source>
        <dbReference type="Proteomes" id="UP001159363"/>
    </source>
</evidence>
<feature type="compositionally biased region" description="Polar residues" evidence="1">
    <location>
        <begin position="265"/>
        <end position="281"/>
    </location>
</feature>
<evidence type="ECO:0000313" key="2">
    <source>
        <dbReference type="EMBL" id="KAJ8876191.1"/>
    </source>
</evidence>
<dbReference type="InterPro" id="IPR036397">
    <property type="entry name" value="RNaseH_sf"/>
</dbReference>
<gene>
    <name evidence="2" type="ORF">PR048_024100</name>
</gene>
<accession>A0ABQ9GVY4</accession>
<sequence length="474" mass="52447">MSKDNIKHSSPCDLEKLKLKVKVEQPFCRESNRVWRGAVVKGWGKRDIPEKTHRPKALSGTIPTCENPIELEVRTVVHKLRAMTALGAILPAAAGGPARVLQDERATSRGPSSALDDPANERASTRRRQREGKASEGIRVSMNLAREFQSIYALSTNETLLEPGDMYVNLQLQHIKLSAFEWITRMSALINFHALRRSDGCFNFPEPESYCLLFTLVKRIQAEPLAWAKCVSRMVEASARQIADRIPAHTSCPRLHHEGVPASGHETQGSGRQALRSSTSAPARQFWWNPRQGSASGDEVRMPVAQPISVLHRHVAFLPIPASKTTRVWSSAGIKGRGKREIPEKTRQTAASSGMIATCENPGVTQQANRSATAAPRRWESQCWGYYAVVRRQQSSQIGLVCTDLRPQPYRTSSGRIGSPGEGSSGAAKSIAQLMEWLQEEWRQIPVDILQTLVESMPDRVAAVIATRGGPTRF</sequence>
<feature type="region of interest" description="Disordered" evidence="1">
    <location>
        <begin position="257"/>
        <end position="281"/>
    </location>
</feature>
<name>A0ABQ9GVY4_9NEOP</name>
<evidence type="ECO:0000256" key="1">
    <source>
        <dbReference type="SAM" id="MobiDB-lite"/>
    </source>
</evidence>
<reference evidence="2 3" key="1">
    <citation type="submission" date="2023-02" db="EMBL/GenBank/DDBJ databases">
        <title>LHISI_Scaffold_Assembly.</title>
        <authorList>
            <person name="Stuart O.P."/>
            <person name="Cleave R."/>
            <person name="Magrath M.J.L."/>
            <person name="Mikheyev A.S."/>
        </authorList>
    </citation>
    <scope>NUCLEOTIDE SEQUENCE [LARGE SCALE GENOMIC DNA]</scope>
    <source>
        <strain evidence="2">Daus_M_001</strain>
        <tissue evidence="2">Leg muscle</tissue>
    </source>
</reference>
<feature type="region of interest" description="Disordered" evidence="1">
    <location>
        <begin position="100"/>
        <end position="136"/>
    </location>
</feature>